<dbReference type="InterPro" id="IPR050103">
    <property type="entry name" value="Class-III_PLP-dep_AT"/>
</dbReference>
<dbReference type="Gene3D" id="3.90.1150.10">
    <property type="entry name" value="Aspartate Aminotransferase, domain 1"/>
    <property type="match status" value="1"/>
</dbReference>
<dbReference type="AlphaFoldDB" id="A0A6B0SLA5"/>
<keyword evidence="5" id="KW-1185">Reference proteome</keyword>
<accession>A0A6B0SLA5</accession>
<comment type="cofactor">
    <cofactor evidence="1">
        <name>pyridoxal 5'-phosphate</name>
        <dbReference type="ChEBI" id="CHEBI:597326"/>
    </cofactor>
</comment>
<evidence type="ECO:0000313" key="4">
    <source>
        <dbReference type="EMBL" id="MXR22594.1"/>
    </source>
</evidence>
<evidence type="ECO:0000256" key="1">
    <source>
        <dbReference type="ARBA" id="ARBA00001933"/>
    </source>
</evidence>
<dbReference type="Pfam" id="PF00202">
    <property type="entry name" value="Aminotran_3"/>
    <property type="match status" value="1"/>
</dbReference>
<feature type="non-terminal residue" evidence="4">
    <location>
        <position position="1"/>
    </location>
</feature>
<dbReference type="GO" id="GO:0008483">
    <property type="term" value="F:transaminase activity"/>
    <property type="evidence" value="ECO:0007669"/>
    <property type="project" value="UniProtKB-KW"/>
</dbReference>
<dbReference type="PANTHER" id="PTHR11986:SF79">
    <property type="entry name" value="ACETYLORNITHINE AMINOTRANSFERASE, MITOCHONDRIAL"/>
    <property type="match status" value="1"/>
</dbReference>
<dbReference type="GO" id="GO:0030170">
    <property type="term" value="F:pyridoxal phosphate binding"/>
    <property type="evidence" value="ECO:0007669"/>
    <property type="project" value="InterPro"/>
</dbReference>
<dbReference type="InterPro" id="IPR015424">
    <property type="entry name" value="PyrdxlP-dep_Trfase"/>
</dbReference>
<evidence type="ECO:0000256" key="3">
    <source>
        <dbReference type="ARBA" id="ARBA00022679"/>
    </source>
</evidence>
<protein>
    <submittedName>
        <fullName evidence="4">Aminotransferase class III-fold pyridoxal phosphate-dependent enzyme</fullName>
    </submittedName>
</protein>
<evidence type="ECO:0000256" key="2">
    <source>
        <dbReference type="ARBA" id="ARBA00022576"/>
    </source>
</evidence>
<name>A0A6B0SLA5_9EURY</name>
<proteinExistence type="predicted"/>
<dbReference type="GO" id="GO:0042802">
    <property type="term" value="F:identical protein binding"/>
    <property type="evidence" value="ECO:0007669"/>
    <property type="project" value="TreeGrafter"/>
</dbReference>
<gene>
    <name evidence="4" type="ORF">GRX66_19195</name>
</gene>
<dbReference type="SUPFAM" id="SSF53383">
    <property type="entry name" value="PLP-dependent transferases"/>
    <property type="match status" value="1"/>
</dbReference>
<dbReference type="Proteomes" id="UP000471521">
    <property type="component" value="Unassembled WGS sequence"/>
</dbReference>
<dbReference type="OrthoDB" id="381440at2157"/>
<dbReference type="RefSeq" id="WP_159527867.1">
    <property type="nucleotide sequence ID" value="NZ_WUUU01000348.1"/>
</dbReference>
<keyword evidence="2 4" id="KW-0032">Aminotransferase</keyword>
<sequence>DVLEDEDLAANAETVGDYLQSELSPLDVRDVRGDGLMVGVEVKRGANRALKALALNHGILALPAGRTVLRLLPPLTVGEAHADRVVEAIDAEL</sequence>
<dbReference type="InterPro" id="IPR015422">
    <property type="entry name" value="PyrdxlP-dep_Trfase_small"/>
</dbReference>
<dbReference type="InterPro" id="IPR005814">
    <property type="entry name" value="Aminotrans_3"/>
</dbReference>
<reference evidence="4 5" key="1">
    <citation type="submission" date="2019-12" db="EMBL/GenBank/DDBJ databases">
        <title>Isolation and characterization of three novel carbon monoxide-oxidizing members of Halobacteria from salione crusts and soils.</title>
        <authorList>
            <person name="Myers M.R."/>
            <person name="King G.M."/>
        </authorList>
    </citation>
    <scope>NUCLEOTIDE SEQUENCE [LARGE SCALE GENOMIC DNA]</scope>
    <source>
        <strain evidence="4 5">PCN9</strain>
    </source>
</reference>
<dbReference type="EMBL" id="WUUU01000348">
    <property type="protein sequence ID" value="MXR22594.1"/>
    <property type="molecule type" value="Genomic_DNA"/>
</dbReference>
<dbReference type="PANTHER" id="PTHR11986">
    <property type="entry name" value="AMINOTRANSFERASE CLASS III"/>
    <property type="match status" value="1"/>
</dbReference>
<keyword evidence="3 4" id="KW-0808">Transferase</keyword>
<evidence type="ECO:0000313" key="5">
    <source>
        <dbReference type="Proteomes" id="UP000471521"/>
    </source>
</evidence>
<comment type="caution">
    <text evidence="4">The sequence shown here is derived from an EMBL/GenBank/DDBJ whole genome shotgun (WGS) entry which is preliminary data.</text>
</comment>
<organism evidence="4 5">
    <name type="scientific">Halobacterium bonnevillei</name>
    <dbReference type="NCBI Taxonomy" id="2692200"/>
    <lineage>
        <taxon>Archaea</taxon>
        <taxon>Methanobacteriati</taxon>
        <taxon>Methanobacteriota</taxon>
        <taxon>Stenosarchaea group</taxon>
        <taxon>Halobacteria</taxon>
        <taxon>Halobacteriales</taxon>
        <taxon>Halobacteriaceae</taxon>
        <taxon>Halobacterium</taxon>
    </lineage>
</organism>